<feature type="transmembrane region" description="Helical" evidence="2">
    <location>
        <begin position="134"/>
        <end position="157"/>
    </location>
</feature>
<name>A0A9P5PZ27_9AGAR</name>
<evidence type="ECO:0000256" key="1">
    <source>
        <dbReference type="SAM" id="Coils"/>
    </source>
</evidence>
<dbReference type="Proteomes" id="UP000772434">
    <property type="component" value="Unassembled WGS sequence"/>
</dbReference>
<dbReference type="AlphaFoldDB" id="A0A9P5PZ27"/>
<sequence length="271" mass="29917">MDIEMSDIIGANPLWQMVGVNDAATTYIQVDTFSPSPSSGTAPLTAFQVETNTLVVSASGFQDINSFGGVTAFCNSVGTTVNCQFDTLTLEGPPTTRVFEVAPTSLIPASSTTPLPSETNSPVVANLSSPNRTMVIIGAVVGSAVIIVLMLLTWWLVRRHRRRKVLWAKSGQEVISPFHPRDTSHIAGPLSMHSPIFWSIARSKRAEMQEKARARMDVQEELRATQEALNRARESHGEEATLRQQMFELIERVRRMEEVVNDHPPDYQSQP</sequence>
<feature type="coiled-coil region" evidence="1">
    <location>
        <begin position="208"/>
        <end position="235"/>
    </location>
</feature>
<gene>
    <name evidence="3" type="ORF">BDP27DRAFT_1418382</name>
</gene>
<proteinExistence type="predicted"/>
<keyword evidence="4" id="KW-1185">Reference proteome</keyword>
<evidence type="ECO:0000313" key="4">
    <source>
        <dbReference type="Proteomes" id="UP000772434"/>
    </source>
</evidence>
<dbReference type="EMBL" id="JADNRY010000027">
    <property type="protein sequence ID" value="KAF9072026.1"/>
    <property type="molecule type" value="Genomic_DNA"/>
</dbReference>
<comment type="caution">
    <text evidence="3">The sequence shown here is derived from an EMBL/GenBank/DDBJ whole genome shotgun (WGS) entry which is preliminary data.</text>
</comment>
<accession>A0A9P5PZ27</accession>
<protein>
    <submittedName>
        <fullName evidence="3">Uncharacterized protein</fullName>
    </submittedName>
</protein>
<dbReference type="CDD" id="cd12087">
    <property type="entry name" value="TM_EGFR-like"/>
    <property type="match status" value="1"/>
</dbReference>
<organism evidence="3 4">
    <name type="scientific">Rhodocollybia butyracea</name>
    <dbReference type="NCBI Taxonomy" id="206335"/>
    <lineage>
        <taxon>Eukaryota</taxon>
        <taxon>Fungi</taxon>
        <taxon>Dikarya</taxon>
        <taxon>Basidiomycota</taxon>
        <taxon>Agaricomycotina</taxon>
        <taxon>Agaricomycetes</taxon>
        <taxon>Agaricomycetidae</taxon>
        <taxon>Agaricales</taxon>
        <taxon>Marasmiineae</taxon>
        <taxon>Omphalotaceae</taxon>
        <taxon>Rhodocollybia</taxon>
    </lineage>
</organism>
<evidence type="ECO:0000313" key="3">
    <source>
        <dbReference type="EMBL" id="KAF9072026.1"/>
    </source>
</evidence>
<evidence type="ECO:0000256" key="2">
    <source>
        <dbReference type="SAM" id="Phobius"/>
    </source>
</evidence>
<keyword evidence="1" id="KW-0175">Coiled coil</keyword>
<keyword evidence="2" id="KW-0812">Transmembrane</keyword>
<keyword evidence="2" id="KW-0472">Membrane</keyword>
<reference evidence="3" key="1">
    <citation type="submission" date="2020-11" db="EMBL/GenBank/DDBJ databases">
        <authorList>
            <consortium name="DOE Joint Genome Institute"/>
            <person name="Ahrendt S."/>
            <person name="Riley R."/>
            <person name="Andreopoulos W."/>
            <person name="Labutti K."/>
            <person name="Pangilinan J."/>
            <person name="Ruiz-Duenas F.J."/>
            <person name="Barrasa J.M."/>
            <person name="Sanchez-Garcia M."/>
            <person name="Camarero S."/>
            <person name="Miyauchi S."/>
            <person name="Serrano A."/>
            <person name="Linde D."/>
            <person name="Babiker R."/>
            <person name="Drula E."/>
            <person name="Ayuso-Fernandez I."/>
            <person name="Pacheco R."/>
            <person name="Padilla G."/>
            <person name="Ferreira P."/>
            <person name="Barriuso J."/>
            <person name="Kellner H."/>
            <person name="Castanera R."/>
            <person name="Alfaro M."/>
            <person name="Ramirez L."/>
            <person name="Pisabarro A.G."/>
            <person name="Kuo A."/>
            <person name="Tritt A."/>
            <person name="Lipzen A."/>
            <person name="He G."/>
            <person name="Yan M."/>
            <person name="Ng V."/>
            <person name="Cullen D."/>
            <person name="Martin F."/>
            <person name="Rosso M.-N."/>
            <person name="Henrissat B."/>
            <person name="Hibbett D."/>
            <person name="Martinez A.T."/>
            <person name="Grigoriev I.V."/>
        </authorList>
    </citation>
    <scope>NUCLEOTIDE SEQUENCE</scope>
    <source>
        <strain evidence="3">AH 40177</strain>
    </source>
</reference>
<keyword evidence="2" id="KW-1133">Transmembrane helix</keyword>